<dbReference type="RefSeq" id="WP_253864974.1">
    <property type="nucleotide sequence ID" value="NZ_BAAALN010000002.1"/>
</dbReference>
<proteinExistence type="predicted"/>
<dbReference type="EMBL" id="BAAALN010000002">
    <property type="protein sequence ID" value="GAA1225936.1"/>
    <property type="molecule type" value="Genomic_DNA"/>
</dbReference>
<sequence>MANAVFDAHREDPEFGYRLVHDEATATGIAVPDRTVWKICSDNQWWCVFGTKRRGRKRRPAAPAHEDLVRREFTTDRPNRLWLTDITNMPPVRARSTCARSRTRGRAG</sequence>
<accession>A0ABP4GJF0</accession>
<evidence type="ECO:0000313" key="1">
    <source>
        <dbReference type="EMBL" id="GAA1225936.1"/>
    </source>
</evidence>
<comment type="caution">
    <text evidence="1">The sequence shown here is derived from an EMBL/GenBank/DDBJ whole genome shotgun (WGS) entry which is preliminary data.</text>
</comment>
<gene>
    <name evidence="1" type="ORF">GCM10009676_04750</name>
</gene>
<keyword evidence="2" id="KW-1185">Reference proteome</keyword>
<reference evidence="2" key="1">
    <citation type="journal article" date="2019" name="Int. J. Syst. Evol. Microbiol.">
        <title>The Global Catalogue of Microorganisms (GCM) 10K type strain sequencing project: providing services to taxonomists for standard genome sequencing and annotation.</title>
        <authorList>
            <consortium name="The Broad Institute Genomics Platform"/>
            <consortium name="The Broad Institute Genome Sequencing Center for Infectious Disease"/>
            <person name="Wu L."/>
            <person name="Ma J."/>
        </authorList>
    </citation>
    <scope>NUCLEOTIDE SEQUENCE [LARGE SCALE GENOMIC DNA]</scope>
    <source>
        <strain evidence="2">JCM 13023</strain>
    </source>
</reference>
<evidence type="ECO:0008006" key="3">
    <source>
        <dbReference type="Google" id="ProtNLM"/>
    </source>
</evidence>
<protein>
    <recommendedName>
        <fullName evidence="3">HTH-like domain-containing protein</fullName>
    </recommendedName>
</protein>
<evidence type="ECO:0000313" key="2">
    <source>
        <dbReference type="Proteomes" id="UP001500653"/>
    </source>
</evidence>
<dbReference type="Proteomes" id="UP001500653">
    <property type="component" value="Unassembled WGS sequence"/>
</dbReference>
<organism evidence="1 2">
    <name type="scientific">Prauserella halophila</name>
    <dbReference type="NCBI Taxonomy" id="185641"/>
    <lineage>
        <taxon>Bacteria</taxon>
        <taxon>Bacillati</taxon>
        <taxon>Actinomycetota</taxon>
        <taxon>Actinomycetes</taxon>
        <taxon>Pseudonocardiales</taxon>
        <taxon>Pseudonocardiaceae</taxon>
        <taxon>Prauserella</taxon>
    </lineage>
</organism>
<name>A0ABP4GJF0_9PSEU</name>